<feature type="region of interest" description="Disordered" evidence="1">
    <location>
        <begin position="239"/>
        <end position="893"/>
    </location>
</feature>
<evidence type="ECO:0000256" key="2">
    <source>
        <dbReference type="SAM" id="SignalP"/>
    </source>
</evidence>
<feature type="compositionally biased region" description="Polar residues" evidence="1">
    <location>
        <begin position="510"/>
        <end position="522"/>
    </location>
</feature>
<proteinExistence type="predicted"/>
<dbReference type="KEGG" id="prel:PRELSG_0618900"/>
<evidence type="ECO:0000313" key="4">
    <source>
        <dbReference type="Proteomes" id="UP000220158"/>
    </source>
</evidence>
<feature type="compositionally biased region" description="Polar residues" evidence="1">
    <location>
        <begin position="561"/>
        <end position="581"/>
    </location>
</feature>
<gene>
    <name evidence="3" type="ORF">PRELSG_0618900</name>
</gene>
<feature type="signal peptide" evidence="2">
    <location>
        <begin position="1"/>
        <end position="18"/>
    </location>
</feature>
<protein>
    <submittedName>
        <fullName evidence="3">MSP3-like protein</fullName>
    </submittedName>
</protein>
<sequence length="893" mass="100259">MKVFNICFYLLILKLYMCQKNENLINNSDSTTYINPQKHNLRNGYADNNPLIQVLNESIRNGNLQTLHNPNKLEKSQGPSNLDENFKFQDFVEFTQGQDDTLDSEDPSEDLVIKRDGELTIQTVRTTHVSDSRDSKAEEQKLGESSVEGKEKSQDLTISSMLESLGLDSSESLVSKGIESIAGVANTLVSLIPKVPETVDETQTLNRSDCVTNSVSLDSGGPVSEETVASSLSLDNKTVTEGTNAQGNMPGVTNSGREVAAGSPDETEHKESAILTKEDKTGRTESPQSRDAERDVSGEDPSHLGRKEVDDALDAHRKEDQGKLDTDVLTNQQETSPSSAQSQQESQQLQPEQAKEQSQPKPQELHQNITEVESGGASVSHSNGKGQPPTGSRDTKLEDSAEKDRRTEAFSKGGNGENDAEILQVNTIPLESNIQASQRDPQSASQDTLNLENVTVNQNPVVEKVGDSQGEGSNPQLNPQQSVSEKSKELEHSQGQKISLELAEEMVSRGQVNQSEGATNTNIDKEILPKDANPTRKESLSIKTDLQVETKQLDGEKQETSDINSESEIQPKTSPNITVTTKVLEREQDDKSGRREDETRIITVVEETEDLGSRSNHEKQHQRSQKGESIQEEGVKEEITQHKGENKKTEQQKEDPQVVDTKKIQSTLEQKTIPNAPQTEELLKTETSIIKETEEEKGEEEDDEEEEEEEEEEEDDEEEEEEEEEEESDEEPGEESDEKSGEKSDEEDDESDEYEDEESDEYEDEESDEEELYKELEELDDEELYKELEELDDEELYKEIDEESDGEEIEDKEDENDNFDMDRTGENEDDAHKYTKDKQIEEEDPSESKITERENQENEQTEELSDQTEQGNSQDSVTQQQNQKEEIKPPTND</sequence>
<feature type="compositionally biased region" description="Basic and acidic residues" evidence="1">
    <location>
        <begin position="523"/>
        <end position="560"/>
    </location>
</feature>
<feature type="compositionally biased region" description="Basic and acidic residues" evidence="1">
    <location>
        <begin position="846"/>
        <end position="856"/>
    </location>
</feature>
<feature type="compositionally biased region" description="Basic and acidic residues" evidence="1">
    <location>
        <begin position="266"/>
        <end position="326"/>
    </location>
</feature>
<feature type="compositionally biased region" description="Low complexity" evidence="1">
    <location>
        <begin position="332"/>
        <end position="352"/>
    </location>
</feature>
<feature type="non-terminal residue" evidence="3">
    <location>
        <position position="893"/>
    </location>
</feature>
<feature type="compositionally biased region" description="Polar residues" evidence="1">
    <location>
        <begin position="470"/>
        <end position="484"/>
    </location>
</feature>
<feature type="compositionally biased region" description="Basic and acidic residues" evidence="1">
    <location>
        <begin position="128"/>
        <end position="154"/>
    </location>
</feature>
<feature type="compositionally biased region" description="Polar residues" evidence="1">
    <location>
        <begin position="664"/>
        <end position="678"/>
    </location>
</feature>
<feature type="compositionally biased region" description="Basic and acidic residues" evidence="1">
    <location>
        <begin position="583"/>
        <end position="600"/>
    </location>
</feature>
<keyword evidence="4" id="KW-1185">Reference proteome</keyword>
<dbReference type="EMBL" id="LN835301">
    <property type="protein sequence ID" value="CRG99215.1"/>
    <property type="molecule type" value="Genomic_DNA"/>
</dbReference>
<feature type="compositionally biased region" description="Acidic residues" evidence="1">
    <location>
        <begin position="857"/>
        <end position="866"/>
    </location>
</feature>
<feature type="compositionally biased region" description="Basic and acidic residues" evidence="1">
    <location>
        <begin position="485"/>
        <end position="494"/>
    </location>
</feature>
<feature type="chain" id="PRO_5012294781" evidence="2">
    <location>
        <begin position="19"/>
        <end position="893"/>
    </location>
</feature>
<feature type="compositionally biased region" description="Basic and acidic residues" evidence="1">
    <location>
        <begin position="883"/>
        <end position="893"/>
    </location>
</feature>
<dbReference type="AlphaFoldDB" id="A0A1J1H3B3"/>
<feature type="compositionally biased region" description="Acidic residues" evidence="1">
    <location>
        <begin position="695"/>
        <end position="737"/>
    </location>
</feature>
<feature type="compositionally biased region" description="Basic and acidic residues" evidence="1">
    <location>
        <begin position="633"/>
        <end position="663"/>
    </location>
</feature>
<feature type="compositionally biased region" description="Polar residues" evidence="1">
    <location>
        <begin position="867"/>
        <end position="882"/>
    </location>
</feature>
<keyword evidence="2" id="KW-0732">Signal</keyword>
<reference evidence="3 4" key="1">
    <citation type="submission" date="2015-04" db="EMBL/GenBank/DDBJ databases">
        <authorList>
            <consortium name="Pathogen Informatics"/>
        </authorList>
    </citation>
    <scope>NUCLEOTIDE SEQUENCE [LARGE SCALE GENOMIC DNA]</scope>
    <source>
        <strain evidence="3 4">SGS1</strain>
    </source>
</reference>
<feature type="region of interest" description="Disordered" evidence="1">
    <location>
        <begin position="127"/>
        <end position="154"/>
    </location>
</feature>
<feature type="compositionally biased region" description="Polar residues" evidence="1">
    <location>
        <begin position="356"/>
        <end position="392"/>
    </location>
</feature>
<feature type="compositionally biased region" description="Basic and acidic residues" evidence="1">
    <location>
        <begin position="820"/>
        <end position="839"/>
    </location>
</feature>
<dbReference type="RefSeq" id="XP_028532222.1">
    <property type="nucleotide sequence ID" value="XM_028675654.1"/>
</dbReference>
<evidence type="ECO:0000313" key="3">
    <source>
        <dbReference type="EMBL" id="CRG99215.1"/>
    </source>
</evidence>
<dbReference type="GeneID" id="39735316"/>
<accession>A0A1J1H3B3</accession>
<feature type="compositionally biased region" description="Basic and acidic residues" evidence="1">
    <location>
        <begin position="681"/>
        <end position="694"/>
    </location>
</feature>
<feature type="compositionally biased region" description="Basic and acidic residues" evidence="1">
    <location>
        <begin position="393"/>
        <end position="409"/>
    </location>
</feature>
<feature type="compositionally biased region" description="Polar residues" evidence="1">
    <location>
        <begin position="424"/>
        <end position="460"/>
    </location>
</feature>
<dbReference type="Proteomes" id="UP000220158">
    <property type="component" value="Chromosome 6"/>
</dbReference>
<feature type="compositionally biased region" description="Acidic residues" evidence="1">
    <location>
        <begin position="744"/>
        <end position="819"/>
    </location>
</feature>
<name>A0A1J1H3B3_PLARL</name>
<organism evidence="3 4">
    <name type="scientific">Plasmodium relictum</name>
    <dbReference type="NCBI Taxonomy" id="85471"/>
    <lineage>
        <taxon>Eukaryota</taxon>
        <taxon>Sar</taxon>
        <taxon>Alveolata</taxon>
        <taxon>Apicomplexa</taxon>
        <taxon>Aconoidasida</taxon>
        <taxon>Haemosporida</taxon>
        <taxon>Plasmodiidae</taxon>
        <taxon>Plasmodium</taxon>
        <taxon>Plasmodium (Haemamoeba)</taxon>
    </lineage>
</organism>
<evidence type="ECO:0000256" key="1">
    <source>
        <dbReference type="SAM" id="MobiDB-lite"/>
    </source>
</evidence>
<dbReference type="VEuPathDB" id="PlasmoDB:PRELSG_0618900"/>
<feature type="compositionally biased region" description="Basic and acidic residues" evidence="1">
    <location>
        <begin position="611"/>
        <end position="621"/>
    </location>
</feature>
<dbReference type="OMA" id="NSNGRCK"/>
<feature type="compositionally biased region" description="Polar residues" evidence="1">
    <location>
        <begin position="239"/>
        <end position="256"/>
    </location>
</feature>